<name>A0A6J2XQZ9_SITOR</name>
<dbReference type="GO" id="GO:0071897">
    <property type="term" value="P:DNA biosynthetic process"/>
    <property type="evidence" value="ECO:0007669"/>
    <property type="project" value="UniProtKB-ARBA"/>
</dbReference>
<dbReference type="KEGG" id="soy:115880093"/>
<evidence type="ECO:0000313" key="3">
    <source>
        <dbReference type="RefSeq" id="XP_030753084.1"/>
    </source>
</evidence>
<sequence length="227" mass="27397">MSRSLKIFLRIIHRRLYGRCEDAMSDTQFRFRQGLGNREALAATKILVQNCYDQRKNACLCFIDYEKAFDSVQHHKLMQLLRRLDLDQKDIRCIENLYSHQSARVKFIERVEKFKYLGAWLHEDWSSNRDIKYRIEEARGAFLKFKKVFTCSDFDLELRLRFVECYVWSVLLYGVESWTLKASAINRLEAFEMWIYRRILKIPWTAKIRNEDVLRRINRVHVLSSIL</sequence>
<evidence type="ECO:0000313" key="2">
    <source>
        <dbReference type="Proteomes" id="UP000504635"/>
    </source>
</evidence>
<dbReference type="SUPFAM" id="SSF56672">
    <property type="entry name" value="DNA/RNA polymerases"/>
    <property type="match status" value="1"/>
</dbReference>
<keyword evidence="2" id="KW-1185">Reference proteome</keyword>
<dbReference type="PANTHER" id="PTHR47027">
    <property type="entry name" value="REVERSE TRANSCRIPTASE DOMAIN-CONTAINING PROTEIN"/>
    <property type="match status" value="1"/>
</dbReference>
<dbReference type="AlphaFoldDB" id="A0A6J2XQZ9"/>
<dbReference type="OrthoDB" id="425681at2759"/>
<organism evidence="2 3">
    <name type="scientific">Sitophilus oryzae</name>
    <name type="common">Rice weevil</name>
    <name type="synonym">Curculio oryzae</name>
    <dbReference type="NCBI Taxonomy" id="7048"/>
    <lineage>
        <taxon>Eukaryota</taxon>
        <taxon>Metazoa</taxon>
        <taxon>Ecdysozoa</taxon>
        <taxon>Arthropoda</taxon>
        <taxon>Hexapoda</taxon>
        <taxon>Insecta</taxon>
        <taxon>Pterygota</taxon>
        <taxon>Neoptera</taxon>
        <taxon>Endopterygota</taxon>
        <taxon>Coleoptera</taxon>
        <taxon>Polyphaga</taxon>
        <taxon>Cucujiformia</taxon>
        <taxon>Curculionidae</taxon>
        <taxon>Dryophthorinae</taxon>
        <taxon>Sitophilus</taxon>
    </lineage>
</organism>
<dbReference type="InterPro" id="IPR000477">
    <property type="entry name" value="RT_dom"/>
</dbReference>
<dbReference type="Proteomes" id="UP000504635">
    <property type="component" value="Unplaced"/>
</dbReference>
<dbReference type="GeneID" id="115880093"/>
<reference evidence="3" key="1">
    <citation type="submission" date="2025-08" db="UniProtKB">
        <authorList>
            <consortium name="RefSeq"/>
        </authorList>
    </citation>
    <scope>IDENTIFICATION</scope>
    <source>
        <tissue evidence="3">Gonads</tissue>
    </source>
</reference>
<proteinExistence type="predicted"/>
<accession>A0A6J2XQZ9</accession>
<dbReference type="RefSeq" id="XP_030753084.1">
    <property type="nucleotide sequence ID" value="XM_030897224.1"/>
</dbReference>
<dbReference type="PANTHER" id="PTHR47027:SF20">
    <property type="entry name" value="REVERSE TRANSCRIPTASE-LIKE PROTEIN WITH RNA-DIRECTED DNA POLYMERASE DOMAIN"/>
    <property type="match status" value="1"/>
</dbReference>
<protein>
    <submittedName>
        <fullName evidence="3">Uncharacterized protein LOC115880093</fullName>
    </submittedName>
</protein>
<gene>
    <name evidence="3" type="primary">LOC115880093</name>
</gene>
<dbReference type="InterPro" id="IPR043502">
    <property type="entry name" value="DNA/RNA_pol_sf"/>
</dbReference>
<dbReference type="InParanoid" id="A0A6J2XQZ9"/>
<dbReference type="Pfam" id="PF00078">
    <property type="entry name" value="RVT_1"/>
    <property type="match status" value="1"/>
</dbReference>
<feature type="domain" description="Reverse transcriptase" evidence="1">
    <location>
        <begin position="5"/>
        <end position="107"/>
    </location>
</feature>
<evidence type="ECO:0000259" key="1">
    <source>
        <dbReference type="Pfam" id="PF00078"/>
    </source>
</evidence>